<dbReference type="OrthoDB" id="10431310at2759"/>
<name>A0A3L6Q018_PANMI</name>
<evidence type="ECO:0000313" key="2">
    <source>
        <dbReference type="Proteomes" id="UP000275267"/>
    </source>
</evidence>
<proteinExistence type="predicted"/>
<dbReference type="AlphaFoldDB" id="A0A3L6Q018"/>
<dbReference type="Proteomes" id="UP000275267">
    <property type="component" value="Unassembled WGS sequence"/>
</dbReference>
<accession>A0A3L6Q018</accession>
<evidence type="ECO:0000313" key="1">
    <source>
        <dbReference type="EMBL" id="RLM69312.1"/>
    </source>
</evidence>
<reference evidence="2" key="1">
    <citation type="journal article" date="2019" name="Nat. Commun.">
        <title>The genome of broomcorn millet.</title>
        <authorList>
            <person name="Zou C."/>
            <person name="Miki D."/>
            <person name="Li D."/>
            <person name="Tang Q."/>
            <person name="Xiao L."/>
            <person name="Rajput S."/>
            <person name="Deng P."/>
            <person name="Jia W."/>
            <person name="Huang R."/>
            <person name="Zhang M."/>
            <person name="Sun Y."/>
            <person name="Hu J."/>
            <person name="Fu X."/>
            <person name="Schnable P.S."/>
            <person name="Li F."/>
            <person name="Zhang H."/>
            <person name="Feng B."/>
            <person name="Zhu X."/>
            <person name="Liu R."/>
            <person name="Schnable J.C."/>
            <person name="Zhu J.-K."/>
            <person name="Zhang H."/>
        </authorList>
    </citation>
    <scope>NUCLEOTIDE SEQUENCE [LARGE SCALE GENOMIC DNA]</scope>
</reference>
<keyword evidence="2" id="KW-1185">Reference proteome</keyword>
<comment type="caution">
    <text evidence="1">The sequence shown here is derived from an EMBL/GenBank/DDBJ whole genome shotgun (WGS) entry which is preliminary data.</text>
</comment>
<protein>
    <submittedName>
        <fullName evidence="1">Uncharacterized protein</fullName>
    </submittedName>
</protein>
<organism evidence="1 2">
    <name type="scientific">Panicum miliaceum</name>
    <name type="common">Proso millet</name>
    <name type="synonym">Broomcorn millet</name>
    <dbReference type="NCBI Taxonomy" id="4540"/>
    <lineage>
        <taxon>Eukaryota</taxon>
        <taxon>Viridiplantae</taxon>
        <taxon>Streptophyta</taxon>
        <taxon>Embryophyta</taxon>
        <taxon>Tracheophyta</taxon>
        <taxon>Spermatophyta</taxon>
        <taxon>Magnoliopsida</taxon>
        <taxon>Liliopsida</taxon>
        <taxon>Poales</taxon>
        <taxon>Poaceae</taxon>
        <taxon>PACMAD clade</taxon>
        <taxon>Panicoideae</taxon>
        <taxon>Panicodae</taxon>
        <taxon>Paniceae</taxon>
        <taxon>Panicinae</taxon>
        <taxon>Panicum</taxon>
        <taxon>Panicum sect. Panicum</taxon>
    </lineage>
</organism>
<gene>
    <name evidence="1" type="ORF">C2845_PM17G05660</name>
</gene>
<sequence length="82" mass="9446">MLFHCEFASSSWRSLGFDLQEQAVADVLRLPRPSSIPAAHFDTFILLCYWQLWKRRNGIVFRGETMGTHSANVPNHSKILEL</sequence>
<dbReference type="EMBL" id="PQIB02000014">
    <property type="protein sequence ID" value="RLM69312.1"/>
    <property type="molecule type" value="Genomic_DNA"/>
</dbReference>